<reference evidence="2 3" key="1">
    <citation type="submission" date="2017-05" db="EMBL/GenBank/DDBJ databases">
        <title>The complete genome sequence of Deinococcus ficus isolated from the rhizosphere of the Ficus religiosa L. in Taiwan.</title>
        <authorList>
            <person name="Wu K.-M."/>
            <person name="Liao T.-L."/>
            <person name="Liu Y.-M."/>
            <person name="Young C.-C."/>
            <person name="Tsai S.-F."/>
        </authorList>
    </citation>
    <scope>NUCLEOTIDE SEQUENCE [LARGE SCALE GENOMIC DNA]</scope>
    <source>
        <strain evidence="2 3">CC-FR2-10</strain>
        <plasmid evidence="3">pdfi3</plasmid>
    </source>
</reference>
<name>A0A221T349_9DEIO</name>
<sequence length="270" mass="28966">MLYFASTSSNLDDLQAHPGVGVMTGPRCGGLGSIKGLQRPWASDCDALSKDGYSDDAYIAHLERLGGLHATCRFVVVPDMPGDGEGTLAAFYAYAPLLAPLGFPLAYCLQDGAETQELPRCDVAFLGGTDDWREAHGAWLLERARDEGLRTHVGRVNSARRVVHLSFCHADSCDGTYVAFSGVERGIRTIGSWLTAAARPKLFEAGDISAMQLSVDRVRSLRGARRQGARTRGTPGQAPEMPGLWTPGNLVFPEPVVLTEPLPWPADAAS</sequence>
<geneLocation type="plasmid" evidence="3">
    <name>pdfi3</name>
</geneLocation>
<dbReference type="RefSeq" id="WP_051307710.1">
    <property type="nucleotide sequence ID" value="NZ_CP021084.1"/>
</dbReference>
<accession>A0A221T349</accession>
<dbReference type="KEGG" id="dfc:DFI_19180"/>
<keyword evidence="2" id="KW-0614">Plasmid</keyword>
<evidence type="ECO:0000313" key="2">
    <source>
        <dbReference type="EMBL" id="ASN83322.1"/>
    </source>
</evidence>
<evidence type="ECO:0000313" key="3">
    <source>
        <dbReference type="Proteomes" id="UP000259030"/>
    </source>
</evidence>
<keyword evidence="3" id="KW-1185">Reference proteome</keyword>
<dbReference type="Proteomes" id="UP000259030">
    <property type="component" value="Plasmid pDFI3"/>
</dbReference>
<proteinExistence type="predicted"/>
<gene>
    <name evidence="2" type="ORF">DFI_19180</name>
</gene>
<dbReference type="EMBL" id="CP021084">
    <property type="protein sequence ID" value="ASN83322.1"/>
    <property type="molecule type" value="Genomic_DNA"/>
</dbReference>
<organism evidence="2 3">
    <name type="scientific">Deinococcus ficus</name>
    <dbReference type="NCBI Taxonomy" id="317577"/>
    <lineage>
        <taxon>Bacteria</taxon>
        <taxon>Thermotogati</taxon>
        <taxon>Deinococcota</taxon>
        <taxon>Deinococci</taxon>
        <taxon>Deinococcales</taxon>
        <taxon>Deinococcaceae</taxon>
        <taxon>Deinococcus</taxon>
    </lineage>
</organism>
<evidence type="ECO:0000256" key="1">
    <source>
        <dbReference type="SAM" id="MobiDB-lite"/>
    </source>
</evidence>
<feature type="region of interest" description="Disordered" evidence="1">
    <location>
        <begin position="222"/>
        <end position="246"/>
    </location>
</feature>
<protein>
    <submittedName>
        <fullName evidence="2">Uncharacterized protein</fullName>
    </submittedName>
</protein>
<dbReference type="AlphaFoldDB" id="A0A221T349"/>